<sequence length="21" mass="2578">MYMPTKSSSLKPIVIWYFSWI</sequence>
<reference evidence="1" key="1">
    <citation type="submission" date="2014-09" db="EMBL/GenBank/DDBJ databases">
        <authorList>
            <person name="Magalhaes I.L.F."/>
            <person name="Oliveira U."/>
            <person name="Santos F.R."/>
            <person name="Vidigal T.H.D.A."/>
            <person name="Brescovit A.D."/>
            <person name="Santos A.J."/>
        </authorList>
    </citation>
    <scope>NUCLEOTIDE SEQUENCE</scope>
    <source>
        <tissue evidence="1">Shoot tissue taken approximately 20 cm above the soil surface</tissue>
    </source>
</reference>
<name>A0A0A9HUF6_ARUDO</name>
<dbReference type="AlphaFoldDB" id="A0A0A9HUF6"/>
<reference evidence="1" key="2">
    <citation type="journal article" date="2015" name="Data Brief">
        <title>Shoot transcriptome of the giant reed, Arundo donax.</title>
        <authorList>
            <person name="Barrero R.A."/>
            <person name="Guerrero F.D."/>
            <person name="Moolhuijzen P."/>
            <person name="Goolsby J.A."/>
            <person name="Tidwell J."/>
            <person name="Bellgard S.E."/>
            <person name="Bellgard M.I."/>
        </authorList>
    </citation>
    <scope>NUCLEOTIDE SEQUENCE</scope>
    <source>
        <tissue evidence="1">Shoot tissue taken approximately 20 cm above the soil surface</tissue>
    </source>
</reference>
<dbReference type="EMBL" id="GBRH01158427">
    <property type="protein sequence ID" value="JAE39469.1"/>
    <property type="molecule type" value="Transcribed_RNA"/>
</dbReference>
<proteinExistence type="predicted"/>
<accession>A0A0A9HUF6</accession>
<organism evidence="1">
    <name type="scientific">Arundo donax</name>
    <name type="common">Giant reed</name>
    <name type="synonym">Donax arundinaceus</name>
    <dbReference type="NCBI Taxonomy" id="35708"/>
    <lineage>
        <taxon>Eukaryota</taxon>
        <taxon>Viridiplantae</taxon>
        <taxon>Streptophyta</taxon>
        <taxon>Embryophyta</taxon>
        <taxon>Tracheophyta</taxon>
        <taxon>Spermatophyta</taxon>
        <taxon>Magnoliopsida</taxon>
        <taxon>Liliopsida</taxon>
        <taxon>Poales</taxon>
        <taxon>Poaceae</taxon>
        <taxon>PACMAD clade</taxon>
        <taxon>Arundinoideae</taxon>
        <taxon>Arundineae</taxon>
        <taxon>Arundo</taxon>
    </lineage>
</organism>
<protein>
    <submittedName>
        <fullName evidence="1">Uncharacterized protein</fullName>
    </submittedName>
</protein>
<evidence type="ECO:0000313" key="1">
    <source>
        <dbReference type="EMBL" id="JAE39469.1"/>
    </source>
</evidence>